<dbReference type="GO" id="GO:0003964">
    <property type="term" value="F:RNA-directed DNA polymerase activity"/>
    <property type="evidence" value="ECO:0007669"/>
    <property type="project" value="UniProtKB-KW"/>
</dbReference>
<name>A0AAV4R0Y8_9ARAC</name>
<dbReference type="AlphaFoldDB" id="A0AAV4R0Y8"/>
<comment type="caution">
    <text evidence="1">The sequence shown here is derived from an EMBL/GenBank/DDBJ whole genome shotgun (WGS) entry which is preliminary data.</text>
</comment>
<protein>
    <submittedName>
        <fullName evidence="1">Reverse transcriptase</fullName>
    </submittedName>
</protein>
<keyword evidence="1" id="KW-0808">Transferase</keyword>
<keyword evidence="2" id="KW-1185">Reference proteome</keyword>
<keyword evidence="1" id="KW-0548">Nucleotidyltransferase</keyword>
<dbReference type="Proteomes" id="UP001054837">
    <property type="component" value="Unassembled WGS sequence"/>
</dbReference>
<gene>
    <name evidence="1" type="primary">X975_01402</name>
    <name evidence="1" type="ORF">CDAR_41451</name>
</gene>
<dbReference type="EMBL" id="BPLQ01005539">
    <property type="protein sequence ID" value="GIY15553.1"/>
    <property type="molecule type" value="Genomic_DNA"/>
</dbReference>
<organism evidence="1 2">
    <name type="scientific">Caerostris darwini</name>
    <dbReference type="NCBI Taxonomy" id="1538125"/>
    <lineage>
        <taxon>Eukaryota</taxon>
        <taxon>Metazoa</taxon>
        <taxon>Ecdysozoa</taxon>
        <taxon>Arthropoda</taxon>
        <taxon>Chelicerata</taxon>
        <taxon>Arachnida</taxon>
        <taxon>Araneae</taxon>
        <taxon>Araneomorphae</taxon>
        <taxon>Entelegynae</taxon>
        <taxon>Araneoidea</taxon>
        <taxon>Araneidae</taxon>
        <taxon>Caerostris</taxon>
    </lineage>
</organism>
<evidence type="ECO:0000313" key="2">
    <source>
        <dbReference type="Proteomes" id="UP001054837"/>
    </source>
</evidence>
<sequence length="100" mass="11409">MWGTLEEAKELQPQLIAILQKVGMKPHNHSELSPNLKEDCSFSNSDENKTLGVSWKPYKDLFFFRVKVKPRTSCSKRNVLSTIARLFDPPGFVVAKAKIF</sequence>
<proteinExistence type="predicted"/>
<keyword evidence="1" id="KW-0695">RNA-directed DNA polymerase</keyword>
<evidence type="ECO:0000313" key="1">
    <source>
        <dbReference type="EMBL" id="GIY15553.1"/>
    </source>
</evidence>
<reference evidence="1 2" key="1">
    <citation type="submission" date="2021-06" db="EMBL/GenBank/DDBJ databases">
        <title>Caerostris darwini draft genome.</title>
        <authorList>
            <person name="Kono N."/>
            <person name="Arakawa K."/>
        </authorList>
    </citation>
    <scope>NUCLEOTIDE SEQUENCE [LARGE SCALE GENOMIC DNA]</scope>
</reference>
<accession>A0AAV4R0Y8</accession>